<keyword evidence="3" id="KW-0963">Cytoplasm</keyword>
<dbReference type="Gene3D" id="1.10.246.200">
    <property type="entry name" value="WPP domain"/>
    <property type="match status" value="1"/>
</dbReference>
<evidence type="ECO:0000256" key="5">
    <source>
        <dbReference type="SAM" id="MobiDB-lite"/>
    </source>
</evidence>
<evidence type="ECO:0000256" key="1">
    <source>
        <dbReference type="ARBA" id="ARBA00004123"/>
    </source>
</evidence>
<keyword evidence="8" id="KW-1185">Reference proteome</keyword>
<evidence type="ECO:0000259" key="6">
    <source>
        <dbReference type="Pfam" id="PF13943"/>
    </source>
</evidence>
<dbReference type="EMBL" id="JBBWWR010000008">
    <property type="protein sequence ID" value="KAK8962158.1"/>
    <property type="molecule type" value="Genomic_DNA"/>
</dbReference>
<comment type="caution">
    <text evidence="7">The sequence shown here is derived from an EMBL/GenBank/DDBJ whole genome shotgun (WGS) entry which is preliminary data.</text>
</comment>
<dbReference type="Pfam" id="PF13943">
    <property type="entry name" value="WPP"/>
    <property type="match status" value="1"/>
</dbReference>
<sequence>MDPATKTFEPRILSIKLWPPSENTRAMLVERMAKNLSVESIFSRKYGLLSKEEAFENAKKIEVACFALASDHFEKEPDGDGSGTVQFYAKETSKLMLEALKRGPKPKEDKDIGANLHETVFDISGGRRDFLGADEARELLSPLKEEGNAYTKICFSNRSFGIDAALVAEPILTSLKNQLVEVDLSDFIAGRSEDEALEVMGIFSKALEGCALKSLNLSDNALGEKGVRAFTELLSSQKSLEELYLRNNGISEEAAKALCELIPPTEKLRVLHFHNNMTGDEGAVAIAEVLNRSPLLEDFHCSSTRVDSKGGIALSNALQMCAHLRKLDLRDNLFGVEAGMVLSKTLEMLGGITELHLSYLNLEDKSAIAIFDSLRRSVSCLEVLEISGNEITAKAAPAAAACLSTKQTLRKLGFSENELKDEGAILIGKALEGSNPRLEELDFSSNGVRRVGARCLARAVASNKPGFVLLNIDGNTISEEGIEEVKAVLKAAKMPESVLGPLDDNDPEGEEEEEDGEEAEDEDTGEKEENAVELKLQNLSV</sequence>
<accession>A0ABR2MDE7</accession>
<feature type="domain" description="WPP" evidence="6">
    <location>
        <begin position="14"/>
        <end position="109"/>
    </location>
</feature>
<dbReference type="PANTHER" id="PTHR46761">
    <property type="entry name" value="RAN GTPASE-ACTIVATING PROTEIN 1"/>
    <property type="match status" value="1"/>
</dbReference>
<proteinExistence type="predicted"/>
<dbReference type="InterPro" id="IPR045203">
    <property type="entry name" value="RanGAP1/2"/>
</dbReference>
<reference evidence="7 8" key="1">
    <citation type="journal article" date="2022" name="Nat. Plants">
        <title>Genomes of leafy and leafless Platanthera orchids illuminate the evolution of mycoheterotrophy.</title>
        <authorList>
            <person name="Li M.H."/>
            <person name="Liu K.W."/>
            <person name="Li Z."/>
            <person name="Lu H.C."/>
            <person name="Ye Q.L."/>
            <person name="Zhang D."/>
            <person name="Wang J.Y."/>
            <person name="Li Y.F."/>
            <person name="Zhong Z.M."/>
            <person name="Liu X."/>
            <person name="Yu X."/>
            <person name="Liu D.K."/>
            <person name="Tu X.D."/>
            <person name="Liu B."/>
            <person name="Hao Y."/>
            <person name="Liao X.Y."/>
            <person name="Jiang Y.T."/>
            <person name="Sun W.H."/>
            <person name="Chen J."/>
            <person name="Chen Y.Q."/>
            <person name="Ai Y."/>
            <person name="Zhai J.W."/>
            <person name="Wu S.S."/>
            <person name="Zhou Z."/>
            <person name="Hsiao Y.Y."/>
            <person name="Wu W.L."/>
            <person name="Chen Y.Y."/>
            <person name="Lin Y.F."/>
            <person name="Hsu J.L."/>
            <person name="Li C.Y."/>
            <person name="Wang Z.W."/>
            <person name="Zhao X."/>
            <person name="Zhong W.Y."/>
            <person name="Ma X.K."/>
            <person name="Ma L."/>
            <person name="Huang J."/>
            <person name="Chen G.Z."/>
            <person name="Huang M.Z."/>
            <person name="Huang L."/>
            <person name="Peng D.H."/>
            <person name="Luo Y.B."/>
            <person name="Zou S.Q."/>
            <person name="Chen S.P."/>
            <person name="Lan S."/>
            <person name="Tsai W.C."/>
            <person name="Van de Peer Y."/>
            <person name="Liu Z.J."/>
        </authorList>
    </citation>
    <scope>NUCLEOTIDE SEQUENCE [LARGE SCALE GENOMIC DNA]</scope>
    <source>
        <strain evidence="7">Lor288</strain>
    </source>
</reference>
<evidence type="ECO:0000256" key="2">
    <source>
        <dbReference type="ARBA" id="ARBA00004496"/>
    </source>
</evidence>
<evidence type="ECO:0000313" key="8">
    <source>
        <dbReference type="Proteomes" id="UP001412067"/>
    </source>
</evidence>
<dbReference type="Proteomes" id="UP001412067">
    <property type="component" value="Unassembled WGS sequence"/>
</dbReference>
<dbReference type="Gene3D" id="3.80.10.10">
    <property type="entry name" value="Ribonuclease Inhibitor"/>
    <property type="match status" value="2"/>
</dbReference>
<dbReference type="PANTHER" id="PTHR46761:SF2">
    <property type="entry name" value="RAN GTPASE-ACTIVATING PROTEIN 1"/>
    <property type="match status" value="1"/>
</dbReference>
<dbReference type="SUPFAM" id="SSF52047">
    <property type="entry name" value="RNI-like"/>
    <property type="match status" value="1"/>
</dbReference>
<comment type="subcellular location">
    <subcellularLocation>
        <location evidence="2">Cytoplasm</location>
    </subcellularLocation>
    <subcellularLocation>
        <location evidence="1">Nucleus</location>
    </subcellularLocation>
</comment>
<evidence type="ECO:0000256" key="3">
    <source>
        <dbReference type="ARBA" id="ARBA00022490"/>
    </source>
</evidence>
<evidence type="ECO:0000313" key="7">
    <source>
        <dbReference type="EMBL" id="KAK8962158.1"/>
    </source>
</evidence>
<feature type="region of interest" description="Disordered" evidence="5">
    <location>
        <begin position="493"/>
        <end position="541"/>
    </location>
</feature>
<dbReference type="Pfam" id="PF13516">
    <property type="entry name" value="LRR_6"/>
    <property type="match status" value="5"/>
</dbReference>
<dbReference type="InterPro" id="IPR025265">
    <property type="entry name" value="WPP_dom"/>
</dbReference>
<name>A0ABR2MDE7_9ASPA</name>
<protein>
    <submittedName>
        <fullName evidence="7">RAN GTPase-activating protein 1</fullName>
    </submittedName>
</protein>
<dbReference type="InterPro" id="IPR032675">
    <property type="entry name" value="LRR_dom_sf"/>
</dbReference>
<dbReference type="InterPro" id="IPR038214">
    <property type="entry name" value="WPP_sf"/>
</dbReference>
<feature type="compositionally biased region" description="Acidic residues" evidence="5">
    <location>
        <begin position="503"/>
        <end position="526"/>
    </location>
</feature>
<organism evidence="7 8">
    <name type="scientific">Platanthera guangdongensis</name>
    <dbReference type="NCBI Taxonomy" id="2320717"/>
    <lineage>
        <taxon>Eukaryota</taxon>
        <taxon>Viridiplantae</taxon>
        <taxon>Streptophyta</taxon>
        <taxon>Embryophyta</taxon>
        <taxon>Tracheophyta</taxon>
        <taxon>Spermatophyta</taxon>
        <taxon>Magnoliopsida</taxon>
        <taxon>Liliopsida</taxon>
        <taxon>Asparagales</taxon>
        <taxon>Orchidaceae</taxon>
        <taxon>Orchidoideae</taxon>
        <taxon>Orchideae</taxon>
        <taxon>Orchidinae</taxon>
        <taxon>Platanthera</taxon>
    </lineage>
</organism>
<keyword evidence="4" id="KW-0539">Nucleus</keyword>
<dbReference type="SMART" id="SM00368">
    <property type="entry name" value="LRR_RI"/>
    <property type="match status" value="9"/>
</dbReference>
<dbReference type="InterPro" id="IPR001611">
    <property type="entry name" value="Leu-rich_rpt"/>
</dbReference>
<gene>
    <name evidence="7" type="primary">RANGAP1</name>
    <name evidence="7" type="ORF">KSP40_PGU007661</name>
</gene>
<evidence type="ECO:0000256" key="4">
    <source>
        <dbReference type="ARBA" id="ARBA00023242"/>
    </source>
</evidence>